<dbReference type="Gene3D" id="1.10.510.10">
    <property type="entry name" value="Transferase(Phosphotransferase) domain 1"/>
    <property type="match status" value="1"/>
</dbReference>
<keyword evidence="2" id="KW-0067">ATP-binding</keyword>
<evidence type="ECO:0000313" key="4">
    <source>
        <dbReference type="EMBL" id="KAH9329585.1"/>
    </source>
</evidence>
<dbReference type="SMART" id="SM00220">
    <property type="entry name" value="S_TKc"/>
    <property type="match status" value="1"/>
</dbReference>
<feature type="domain" description="Protein kinase" evidence="3">
    <location>
        <begin position="203"/>
        <end position="311"/>
    </location>
</feature>
<evidence type="ECO:0000256" key="2">
    <source>
        <dbReference type="ARBA" id="ARBA00022840"/>
    </source>
</evidence>
<evidence type="ECO:0000313" key="5">
    <source>
        <dbReference type="Proteomes" id="UP000824469"/>
    </source>
</evidence>
<dbReference type="GO" id="GO:0005737">
    <property type="term" value="C:cytoplasm"/>
    <property type="evidence" value="ECO:0007669"/>
    <property type="project" value="TreeGrafter"/>
</dbReference>
<dbReference type="GO" id="GO:0005524">
    <property type="term" value="F:ATP binding"/>
    <property type="evidence" value="ECO:0007669"/>
    <property type="project" value="UniProtKB-KW"/>
</dbReference>
<name>A0AA38LP48_TAXCH</name>
<protein>
    <recommendedName>
        <fullName evidence="3">Protein kinase domain-containing protein</fullName>
    </recommendedName>
</protein>
<comment type="caution">
    <text evidence="4">The sequence shown here is derived from an EMBL/GenBank/DDBJ whole genome shotgun (WGS) entry which is preliminary data.</text>
</comment>
<feature type="non-terminal residue" evidence="4">
    <location>
        <position position="1"/>
    </location>
</feature>
<dbReference type="InterPro" id="IPR000719">
    <property type="entry name" value="Prot_kinase_dom"/>
</dbReference>
<dbReference type="PANTHER" id="PTHR48012:SF18">
    <property type="entry name" value="HAPPYHOUR, ISOFORM A"/>
    <property type="match status" value="1"/>
</dbReference>
<feature type="non-terminal residue" evidence="4">
    <location>
        <position position="311"/>
    </location>
</feature>
<dbReference type="EMBL" id="JAHRHJ020000001">
    <property type="protein sequence ID" value="KAH9329585.1"/>
    <property type="molecule type" value="Genomic_DNA"/>
</dbReference>
<dbReference type="GO" id="GO:0004674">
    <property type="term" value="F:protein serine/threonine kinase activity"/>
    <property type="evidence" value="ECO:0007669"/>
    <property type="project" value="TreeGrafter"/>
</dbReference>
<dbReference type="SUPFAM" id="SSF56112">
    <property type="entry name" value="Protein kinase-like (PK-like)"/>
    <property type="match status" value="1"/>
</dbReference>
<dbReference type="Pfam" id="PF00069">
    <property type="entry name" value="Pkinase"/>
    <property type="match status" value="1"/>
</dbReference>
<dbReference type="InterPro" id="IPR050629">
    <property type="entry name" value="STE20/SPS1-PAK"/>
</dbReference>
<dbReference type="Proteomes" id="UP000824469">
    <property type="component" value="Unassembled WGS sequence"/>
</dbReference>
<accession>A0AA38LP48</accession>
<dbReference type="InterPro" id="IPR011009">
    <property type="entry name" value="Kinase-like_dom_sf"/>
</dbReference>
<sequence>ITSTVQRPCYQRKFNHINNRGAEWRWLAEVVGGGGWQWWSAVVVEQAGQSREVASTAFVHLNCSFFVSLSTGQWWKDDPACALDSGQGVPREFDEELMAIPLVGAKDMIRNPLWLPMNVLYILVVWTRQAAEKLVTWKVLIADDDGILEKLSLPDAHIHWAGICFYIFSIEACGVSENEGIVDVPRGHISMWAVEFEESGLQWNDSLSNGKGSYGAVYKARDLKTSELVAIKVISLCEGEEGYEEIRGEIEMLQQCNHPNVVRYLGSYQGEEYLWIVMEYCGGGSVADLMNITDEPLEEHQIAYICREALK</sequence>
<organism evidence="4 5">
    <name type="scientific">Taxus chinensis</name>
    <name type="common">Chinese yew</name>
    <name type="synonym">Taxus wallichiana var. chinensis</name>
    <dbReference type="NCBI Taxonomy" id="29808"/>
    <lineage>
        <taxon>Eukaryota</taxon>
        <taxon>Viridiplantae</taxon>
        <taxon>Streptophyta</taxon>
        <taxon>Embryophyta</taxon>
        <taxon>Tracheophyta</taxon>
        <taxon>Spermatophyta</taxon>
        <taxon>Pinopsida</taxon>
        <taxon>Pinidae</taxon>
        <taxon>Conifers II</taxon>
        <taxon>Cupressales</taxon>
        <taxon>Taxaceae</taxon>
        <taxon>Taxus</taxon>
    </lineage>
</organism>
<gene>
    <name evidence="4" type="ORF">KI387_001693</name>
</gene>
<keyword evidence="1" id="KW-0547">Nucleotide-binding</keyword>
<evidence type="ECO:0000259" key="3">
    <source>
        <dbReference type="PROSITE" id="PS50011"/>
    </source>
</evidence>
<dbReference type="AlphaFoldDB" id="A0AA38LP48"/>
<dbReference type="PROSITE" id="PS50011">
    <property type="entry name" value="PROTEIN_KINASE_DOM"/>
    <property type="match status" value="1"/>
</dbReference>
<keyword evidence="5" id="KW-1185">Reference proteome</keyword>
<dbReference type="PANTHER" id="PTHR48012">
    <property type="entry name" value="STERILE20-LIKE KINASE, ISOFORM B-RELATED"/>
    <property type="match status" value="1"/>
</dbReference>
<dbReference type="GO" id="GO:0035556">
    <property type="term" value="P:intracellular signal transduction"/>
    <property type="evidence" value="ECO:0007669"/>
    <property type="project" value="TreeGrafter"/>
</dbReference>
<reference evidence="4 5" key="1">
    <citation type="journal article" date="2021" name="Nat. Plants">
        <title>The Taxus genome provides insights into paclitaxel biosynthesis.</title>
        <authorList>
            <person name="Xiong X."/>
            <person name="Gou J."/>
            <person name="Liao Q."/>
            <person name="Li Y."/>
            <person name="Zhou Q."/>
            <person name="Bi G."/>
            <person name="Li C."/>
            <person name="Du R."/>
            <person name="Wang X."/>
            <person name="Sun T."/>
            <person name="Guo L."/>
            <person name="Liang H."/>
            <person name="Lu P."/>
            <person name="Wu Y."/>
            <person name="Zhang Z."/>
            <person name="Ro D.K."/>
            <person name="Shang Y."/>
            <person name="Huang S."/>
            <person name="Yan J."/>
        </authorList>
    </citation>
    <scope>NUCLEOTIDE SEQUENCE [LARGE SCALE GENOMIC DNA]</scope>
    <source>
        <strain evidence="4">Ta-2019</strain>
    </source>
</reference>
<proteinExistence type="predicted"/>
<evidence type="ECO:0000256" key="1">
    <source>
        <dbReference type="ARBA" id="ARBA00022741"/>
    </source>
</evidence>